<dbReference type="SUPFAM" id="SSF56014">
    <property type="entry name" value="Nitrite and sulphite reductase 4Fe-4S domain-like"/>
    <property type="match status" value="1"/>
</dbReference>
<evidence type="ECO:0000256" key="4">
    <source>
        <dbReference type="ARBA" id="ARBA00022723"/>
    </source>
</evidence>
<dbReference type="GO" id="GO:0020037">
    <property type="term" value="F:heme binding"/>
    <property type="evidence" value="ECO:0007669"/>
    <property type="project" value="InterPro"/>
</dbReference>
<comment type="cofactor">
    <cofactor evidence="2">
        <name>[4Fe-4S] cluster</name>
        <dbReference type="ChEBI" id="CHEBI:49883"/>
    </cofactor>
</comment>
<dbReference type="Pfam" id="PF03460">
    <property type="entry name" value="NIR_SIR_ferr"/>
    <property type="match status" value="1"/>
</dbReference>
<dbReference type="Gene3D" id="3.30.70.20">
    <property type="match status" value="1"/>
</dbReference>
<dbReference type="GO" id="GO:0009337">
    <property type="term" value="C:sulfite reductase complex (NADPH)"/>
    <property type="evidence" value="ECO:0007669"/>
    <property type="project" value="TreeGrafter"/>
</dbReference>
<dbReference type="SUPFAM" id="SSF55124">
    <property type="entry name" value="Nitrite/Sulfite reductase N-terminal domain-like"/>
    <property type="match status" value="1"/>
</dbReference>
<dbReference type="PANTHER" id="PTHR11493">
    <property type="entry name" value="SULFITE REDUCTASE [NADPH] SUBUNIT BETA-RELATED"/>
    <property type="match status" value="1"/>
</dbReference>
<dbReference type="GO" id="GO:0018551">
    <property type="term" value="F:dissimilatory sulfite reductase (NADH) activity"/>
    <property type="evidence" value="ECO:0007669"/>
    <property type="project" value="InterPro"/>
</dbReference>
<dbReference type="Pfam" id="PF01077">
    <property type="entry name" value="NIR_SIR"/>
    <property type="match status" value="1"/>
</dbReference>
<evidence type="ECO:0000313" key="11">
    <source>
        <dbReference type="Proteomes" id="UP000650524"/>
    </source>
</evidence>
<comment type="caution">
    <text evidence="10">The sequence shown here is derived from an EMBL/GenBank/DDBJ whole genome shotgun (WGS) entry which is preliminary data.</text>
</comment>
<evidence type="ECO:0000256" key="5">
    <source>
        <dbReference type="ARBA" id="ARBA00023002"/>
    </source>
</evidence>
<keyword evidence="5 10" id="KW-0560">Oxidoreductase</keyword>
<sequence>MALSTERLGLYNPDKPMENRLTDLGPRHFWQYFPPVIQNNYGKWDYHDILEPGVLVHVAENGDKVFTVRCGGCRFMTVENIREICDIADKHCDGYLRFTTRNNIEFMVDSQDKMEALKKDLESRKHVSGSYKFPIGGTGAGVTNIVHTQGYIHCHTPATDASSMVKAVMDDLFDYFQGMTLPAQVRVSMACCLNMCGAVHCSDIALLGYHRKPPIIDNEVLDQYCEIPLVIAACPTAAISPTKTEDGKKTVKIKNERCMFCGNCYTMCMALPLSDYEGDCVTVLAGGKISNRISPPKFSKVVVPALPNNFPRFPEVCADVKKIIETYASDANKYERIGDWAERIGWEKFFEKCDLPFSEHLIDDYRLQYDTYRTSTQFKYTEASWAVSKAAEALSE</sequence>
<dbReference type="EMBL" id="JACNJD010000140">
    <property type="protein sequence ID" value="MBC8176501.1"/>
    <property type="molecule type" value="Genomic_DNA"/>
</dbReference>
<evidence type="ECO:0000256" key="3">
    <source>
        <dbReference type="ARBA" id="ARBA00022485"/>
    </source>
</evidence>
<dbReference type="EC" id="1.8.99.5" evidence="10"/>
<reference evidence="10 11" key="1">
    <citation type="submission" date="2020-08" db="EMBL/GenBank/DDBJ databases">
        <title>Bridging the membrane lipid divide: bacteria of the FCB group superphylum have the potential to synthesize archaeal ether lipids.</title>
        <authorList>
            <person name="Villanueva L."/>
            <person name="Von Meijenfeldt F.A.B."/>
            <person name="Westbye A.B."/>
            <person name="Yadav S."/>
            <person name="Hopmans E.C."/>
            <person name="Dutilh B.E."/>
            <person name="Sinninghe Damste J.S."/>
        </authorList>
    </citation>
    <scope>NUCLEOTIDE SEQUENCE [LARGE SCALE GENOMIC DNA]</scope>
    <source>
        <strain evidence="10">NIOZ-UU27</strain>
    </source>
</reference>
<feature type="domain" description="Nitrite/sulphite reductase 4Fe-4S" evidence="8">
    <location>
        <begin position="139"/>
        <end position="360"/>
    </location>
</feature>
<organism evidence="10 11">
    <name type="scientific">Candidatus Desulfacyla euxinica</name>
    <dbReference type="NCBI Taxonomy" id="2841693"/>
    <lineage>
        <taxon>Bacteria</taxon>
        <taxon>Deltaproteobacteria</taxon>
        <taxon>Candidatus Desulfacyla</taxon>
    </lineage>
</organism>
<gene>
    <name evidence="10" type="primary">dsrB</name>
    <name evidence="10" type="ORF">H8E19_03775</name>
</gene>
<dbReference type="GO" id="GO:0046872">
    <property type="term" value="F:metal ion binding"/>
    <property type="evidence" value="ECO:0007669"/>
    <property type="project" value="UniProtKB-KW"/>
</dbReference>
<dbReference type="GO" id="GO:0051539">
    <property type="term" value="F:4 iron, 4 sulfur cluster binding"/>
    <property type="evidence" value="ECO:0007669"/>
    <property type="project" value="UniProtKB-KW"/>
</dbReference>
<evidence type="ECO:0000256" key="2">
    <source>
        <dbReference type="ARBA" id="ARBA00001966"/>
    </source>
</evidence>
<dbReference type="NCBIfam" id="TIGR02066">
    <property type="entry name" value="dsrB"/>
    <property type="match status" value="1"/>
</dbReference>
<dbReference type="InterPro" id="IPR006067">
    <property type="entry name" value="NO2/SO3_Rdtase_4Fe4S_dom"/>
</dbReference>
<name>A0A8J6MYM8_9DELT</name>
<dbReference type="GO" id="GO:0000103">
    <property type="term" value="P:sulfate assimilation"/>
    <property type="evidence" value="ECO:0007669"/>
    <property type="project" value="TreeGrafter"/>
</dbReference>
<evidence type="ECO:0000256" key="1">
    <source>
        <dbReference type="ARBA" id="ARBA00001929"/>
    </source>
</evidence>
<evidence type="ECO:0000259" key="8">
    <source>
        <dbReference type="Pfam" id="PF01077"/>
    </source>
</evidence>
<evidence type="ECO:0000256" key="6">
    <source>
        <dbReference type="ARBA" id="ARBA00023004"/>
    </source>
</evidence>
<dbReference type="InterPro" id="IPR045854">
    <property type="entry name" value="NO2/SO3_Rdtase_4Fe4S_sf"/>
</dbReference>
<dbReference type="InterPro" id="IPR011808">
    <property type="entry name" value="DsrB"/>
</dbReference>
<dbReference type="AlphaFoldDB" id="A0A8J6MYM8"/>
<dbReference type="PANTHER" id="PTHR11493:SF47">
    <property type="entry name" value="SULFITE REDUCTASE [NADPH] SUBUNIT BETA"/>
    <property type="match status" value="1"/>
</dbReference>
<comment type="cofactor">
    <cofactor evidence="1">
        <name>siroheme</name>
        <dbReference type="ChEBI" id="CHEBI:60052"/>
    </cofactor>
</comment>
<proteinExistence type="predicted"/>
<evidence type="ECO:0000259" key="9">
    <source>
        <dbReference type="Pfam" id="PF03460"/>
    </source>
</evidence>
<dbReference type="InterPro" id="IPR045169">
    <property type="entry name" value="NO2/SO3_Rdtase_4Fe4S_prot"/>
</dbReference>
<keyword evidence="4" id="KW-0479">Metal-binding</keyword>
<accession>A0A8J6MYM8</accession>
<keyword evidence="3" id="KW-0004">4Fe-4S</keyword>
<feature type="domain" description="Nitrite/Sulfite reductase ferredoxin-like" evidence="9">
    <location>
        <begin position="58"/>
        <end position="122"/>
    </location>
</feature>
<dbReference type="GO" id="GO:0016002">
    <property type="term" value="F:sulfite reductase activity"/>
    <property type="evidence" value="ECO:0007669"/>
    <property type="project" value="TreeGrafter"/>
</dbReference>
<dbReference type="Proteomes" id="UP000650524">
    <property type="component" value="Unassembled WGS sequence"/>
</dbReference>
<dbReference type="Gene3D" id="3.30.413.10">
    <property type="entry name" value="Sulfite Reductase Hemoprotein, domain 1"/>
    <property type="match status" value="1"/>
</dbReference>
<keyword evidence="7" id="KW-0411">Iron-sulfur</keyword>
<dbReference type="InterPro" id="IPR005117">
    <property type="entry name" value="NiRdtase/SiRdtase_haem-b_fer"/>
</dbReference>
<dbReference type="InterPro" id="IPR036136">
    <property type="entry name" value="Nit/Sulf_reduc_fer-like_dom_sf"/>
</dbReference>
<protein>
    <submittedName>
        <fullName evidence="10">Dissimilatory-type sulfite reductase subunit beta</fullName>
        <ecNumber evidence="10">1.8.99.5</ecNumber>
    </submittedName>
</protein>
<dbReference type="SUPFAM" id="SSF54862">
    <property type="entry name" value="4Fe-4S ferredoxins"/>
    <property type="match status" value="1"/>
</dbReference>
<dbReference type="Gene3D" id="3.30.70.3340">
    <property type="match status" value="1"/>
</dbReference>
<dbReference type="GO" id="GO:0050311">
    <property type="term" value="F:sulfite reductase (ferredoxin) activity"/>
    <property type="evidence" value="ECO:0007669"/>
    <property type="project" value="TreeGrafter"/>
</dbReference>
<evidence type="ECO:0000313" key="10">
    <source>
        <dbReference type="EMBL" id="MBC8176501.1"/>
    </source>
</evidence>
<evidence type="ECO:0000256" key="7">
    <source>
        <dbReference type="ARBA" id="ARBA00023014"/>
    </source>
</evidence>
<keyword evidence="6" id="KW-0408">Iron</keyword>
<dbReference type="GO" id="GO:0009055">
    <property type="term" value="F:electron transfer activity"/>
    <property type="evidence" value="ECO:0007669"/>
    <property type="project" value="InterPro"/>
</dbReference>